<evidence type="ECO:0000313" key="9">
    <source>
        <dbReference type="Proteomes" id="UP000248795"/>
    </source>
</evidence>
<keyword evidence="4 5" id="KW-0143">Chaperone</keyword>
<comment type="subunit">
    <text evidence="5">Binds ribosomal protein uS19.</text>
</comment>
<evidence type="ECO:0000256" key="3">
    <source>
        <dbReference type="ARBA" id="ARBA00022552"/>
    </source>
</evidence>
<feature type="domain" description="RimM N-terminal" evidence="6">
    <location>
        <begin position="9"/>
        <end position="86"/>
    </location>
</feature>
<dbReference type="HAMAP" id="MF_00014">
    <property type="entry name" value="Ribosome_mat_RimM"/>
    <property type="match status" value="1"/>
</dbReference>
<dbReference type="GO" id="GO:0043022">
    <property type="term" value="F:ribosome binding"/>
    <property type="evidence" value="ECO:0007669"/>
    <property type="project" value="InterPro"/>
</dbReference>
<dbReference type="InterPro" id="IPR002676">
    <property type="entry name" value="RimM_N"/>
</dbReference>
<organism evidence="8 9">
    <name type="scientific">Aestuariivirga litoralis</name>
    <dbReference type="NCBI Taxonomy" id="2650924"/>
    <lineage>
        <taxon>Bacteria</taxon>
        <taxon>Pseudomonadati</taxon>
        <taxon>Pseudomonadota</taxon>
        <taxon>Alphaproteobacteria</taxon>
        <taxon>Hyphomicrobiales</taxon>
        <taxon>Aestuariivirgaceae</taxon>
        <taxon>Aestuariivirga</taxon>
    </lineage>
</organism>
<dbReference type="Proteomes" id="UP000248795">
    <property type="component" value="Unassembled WGS sequence"/>
</dbReference>
<evidence type="ECO:0000256" key="4">
    <source>
        <dbReference type="ARBA" id="ARBA00023186"/>
    </source>
</evidence>
<dbReference type="EMBL" id="QKVK01000003">
    <property type="protein sequence ID" value="PZF77183.1"/>
    <property type="molecule type" value="Genomic_DNA"/>
</dbReference>
<comment type="caution">
    <text evidence="8">The sequence shown here is derived from an EMBL/GenBank/DDBJ whole genome shotgun (WGS) entry which is preliminary data.</text>
</comment>
<keyword evidence="3 5" id="KW-0698">rRNA processing</keyword>
<dbReference type="SUPFAM" id="SSF50346">
    <property type="entry name" value="PRC-barrel domain"/>
    <property type="match status" value="1"/>
</dbReference>
<dbReference type="SUPFAM" id="SSF50447">
    <property type="entry name" value="Translation proteins"/>
    <property type="match status" value="1"/>
</dbReference>
<evidence type="ECO:0000259" key="7">
    <source>
        <dbReference type="Pfam" id="PF24986"/>
    </source>
</evidence>
<evidence type="ECO:0000259" key="6">
    <source>
        <dbReference type="Pfam" id="PF01782"/>
    </source>
</evidence>
<dbReference type="GO" id="GO:0042274">
    <property type="term" value="P:ribosomal small subunit biogenesis"/>
    <property type="evidence" value="ECO:0007669"/>
    <property type="project" value="UniProtKB-UniRule"/>
</dbReference>
<gene>
    <name evidence="5" type="primary">rimM</name>
    <name evidence="8" type="ORF">DK847_07585</name>
</gene>
<feature type="domain" description="Ribosome maturation factor RimM PRC barrel" evidence="7">
    <location>
        <begin position="98"/>
        <end position="164"/>
    </location>
</feature>
<dbReference type="AlphaFoldDB" id="A0A2W2CAH9"/>
<sequence length="177" mass="19150">MAPRDMVLVGAITAAHGIRGEVKLRSFTADPAAIASYSPLETASGGKIEIAKLRAQKEGFIAILKGVADRNAAEALRGTELFVPRERLPEPEDDEVYVHDLIGLPVHLADGSLLGEIVDVADYGAGDLIDVKVEGRRDTVLIPFASQYVLETAEDRIVVDLPEGYLDAEAQREDDER</sequence>
<dbReference type="InterPro" id="IPR011961">
    <property type="entry name" value="RimM"/>
</dbReference>
<comment type="subcellular location">
    <subcellularLocation>
        <location evidence="5">Cytoplasm</location>
    </subcellularLocation>
</comment>
<dbReference type="GO" id="GO:0006364">
    <property type="term" value="P:rRNA processing"/>
    <property type="evidence" value="ECO:0007669"/>
    <property type="project" value="UniProtKB-UniRule"/>
</dbReference>
<evidence type="ECO:0000313" key="8">
    <source>
        <dbReference type="EMBL" id="PZF77183.1"/>
    </source>
</evidence>
<dbReference type="RefSeq" id="WP_111197448.1">
    <property type="nucleotide sequence ID" value="NZ_QKVK01000003.1"/>
</dbReference>
<accession>A0A2W2CAH9</accession>
<keyword evidence="1 5" id="KW-0963">Cytoplasm</keyword>
<dbReference type="InterPro" id="IPR056792">
    <property type="entry name" value="PRC_RimM"/>
</dbReference>
<keyword evidence="2 5" id="KW-0690">Ribosome biogenesis</keyword>
<dbReference type="GO" id="GO:0005840">
    <property type="term" value="C:ribosome"/>
    <property type="evidence" value="ECO:0007669"/>
    <property type="project" value="InterPro"/>
</dbReference>
<evidence type="ECO:0000256" key="1">
    <source>
        <dbReference type="ARBA" id="ARBA00022490"/>
    </source>
</evidence>
<name>A0A2W2CAH9_9HYPH</name>
<dbReference type="NCBIfam" id="TIGR02273">
    <property type="entry name" value="16S_RimM"/>
    <property type="match status" value="1"/>
</dbReference>
<dbReference type="InterPro" id="IPR036976">
    <property type="entry name" value="RimM_N_sf"/>
</dbReference>
<comment type="domain">
    <text evidence="5">The PRC barrel domain binds ribosomal protein uS19.</text>
</comment>
<dbReference type="Pfam" id="PF01782">
    <property type="entry name" value="RimM"/>
    <property type="match status" value="1"/>
</dbReference>
<dbReference type="Gene3D" id="2.40.30.60">
    <property type="entry name" value="RimM"/>
    <property type="match status" value="1"/>
</dbReference>
<dbReference type="Gene3D" id="2.30.30.240">
    <property type="entry name" value="PRC-barrel domain"/>
    <property type="match status" value="1"/>
</dbReference>
<evidence type="ECO:0000256" key="2">
    <source>
        <dbReference type="ARBA" id="ARBA00022517"/>
    </source>
</evidence>
<reference evidence="9" key="1">
    <citation type="submission" date="2018-06" db="EMBL/GenBank/DDBJ databases">
        <title>Aestuariibacter litoralis strain KCTC 52945T.</title>
        <authorList>
            <person name="Li X."/>
            <person name="Salam N."/>
            <person name="Li J.-L."/>
            <person name="Chen Y.-M."/>
            <person name="Yang Z.-W."/>
            <person name="Zhang L.-Y."/>
            <person name="Han M.-X."/>
            <person name="Xiao M."/>
            <person name="Li W.-J."/>
        </authorList>
    </citation>
    <scope>NUCLEOTIDE SEQUENCE [LARGE SCALE GENOMIC DNA]</scope>
    <source>
        <strain evidence="9">KCTC 52945</strain>
    </source>
</reference>
<proteinExistence type="inferred from homology"/>
<protein>
    <recommendedName>
        <fullName evidence="5">Ribosome maturation factor RimM</fullName>
    </recommendedName>
</protein>
<dbReference type="InterPro" id="IPR011033">
    <property type="entry name" value="PRC_barrel-like_sf"/>
</dbReference>
<dbReference type="InterPro" id="IPR009000">
    <property type="entry name" value="Transl_B-barrel_sf"/>
</dbReference>
<comment type="similarity">
    <text evidence="5">Belongs to the RimM family.</text>
</comment>
<dbReference type="GO" id="GO:0005737">
    <property type="term" value="C:cytoplasm"/>
    <property type="evidence" value="ECO:0007669"/>
    <property type="project" value="UniProtKB-SubCell"/>
</dbReference>
<comment type="function">
    <text evidence="5">An accessory protein needed during the final step in the assembly of 30S ribosomal subunit, possibly for assembly of the head region. Essential for efficient processing of 16S rRNA. May be needed both before and after RbfA during the maturation of 16S rRNA. It has affinity for free ribosomal 30S subunits but not for 70S ribosomes.</text>
</comment>
<dbReference type="PANTHER" id="PTHR33692">
    <property type="entry name" value="RIBOSOME MATURATION FACTOR RIMM"/>
    <property type="match status" value="1"/>
</dbReference>
<dbReference type="Pfam" id="PF24986">
    <property type="entry name" value="PRC_RimM"/>
    <property type="match status" value="1"/>
</dbReference>
<keyword evidence="9" id="KW-1185">Reference proteome</keyword>
<evidence type="ECO:0000256" key="5">
    <source>
        <dbReference type="HAMAP-Rule" id="MF_00014"/>
    </source>
</evidence>
<dbReference type="PANTHER" id="PTHR33692:SF1">
    <property type="entry name" value="RIBOSOME MATURATION FACTOR RIMM"/>
    <property type="match status" value="1"/>
</dbReference>